<organism evidence="1 2">
    <name type="scientific">Plasmopara halstedii</name>
    <name type="common">Downy mildew of sunflower</name>
    <dbReference type="NCBI Taxonomy" id="4781"/>
    <lineage>
        <taxon>Eukaryota</taxon>
        <taxon>Sar</taxon>
        <taxon>Stramenopiles</taxon>
        <taxon>Oomycota</taxon>
        <taxon>Peronosporomycetes</taxon>
        <taxon>Peronosporales</taxon>
        <taxon>Peronosporaceae</taxon>
        <taxon>Plasmopara</taxon>
    </lineage>
</organism>
<evidence type="ECO:0000313" key="2">
    <source>
        <dbReference type="Proteomes" id="UP000054928"/>
    </source>
</evidence>
<accession>A0A0P1A7L7</accession>
<protein>
    <submittedName>
        <fullName evidence="1">Uncharacterized protein</fullName>
    </submittedName>
</protein>
<name>A0A0P1A7L7_PLAHL</name>
<dbReference type="EMBL" id="CCYD01000178">
    <property type="protein sequence ID" value="CEG36257.1"/>
    <property type="molecule type" value="Genomic_DNA"/>
</dbReference>
<keyword evidence="2" id="KW-1185">Reference proteome</keyword>
<sequence length="97" mass="10894">MLHPFPPYILAPLDPMLHQADALTSIYPTANTASMLMVFFRCESLLHKLRTLRPLQEADSVTTPATGLTATFKSLLRFQSSSQEKRDAQSLFGDRLQ</sequence>
<reference evidence="2" key="1">
    <citation type="submission" date="2014-09" db="EMBL/GenBank/DDBJ databases">
        <authorList>
            <person name="Sharma Rahul"/>
            <person name="Thines Marco"/>
        </authorList>
    </citation>
    <scope>NUCLEOTIDE SEQUENCE [LARGE SCALE GENOMIC DNA]</scope>
</reference>
<dbReference type="GeneID" id="36397225"/>
<evidence type="ECO:0000313" key="1">
    <source>
        <dbReference type="EMBL" id="CEG36257.1"/>
    </source>
</evidence>
<dbReference type="Proteomes" id="UP000054928">
    <property type="component" value="Unassembled WGS sequence"/>
</dbReference>
<dbReference type="RefSeq" id="XP_024572626.1">
    <property type="nucleotide sequence ID" value="XM_024718801.1"/>
</dbReference>
<proteinExistence type="predicted"/>
<dbReference type="AlphaFoldDB" id="A0A0P1A7L7"/>